<evidence type="ECO:0000256" key="9">
    <source>
        <dbReference type="ARBA" id="ARBA00022723"/>
    </source>
</evidence>
<dbReference type="InterPro" id="IPR023577">
    <property type="entry name" value="CYTH_domain"/>
</dbReference>
<keyword evidence="16" id="KW-1185">Reference proteome</keyword>
<dbReference type="PANTHER" id="PTHR14586:SF1">
    <property type="entry name" value="THIAMINE-TRIPHOSPHATASE"/>
    <property type="match status" value="1"/>
</dbReference>
<dbReference type="InterPro" id="IPR012177">
    <property type="entry name" value="ThTPase_euk"/>
</dbReference>
<comment type="caution">
    <text evidence="15">The sequence shown here is derived from an EMBL/GenBank/DDBJ whole genome shotgun (WGS) entry which is preliminary data.</text>
</comment>
<dbReference type="GO" id="GO:0042357">
    <property type="term" value="P:thiamine diphosphate metabolic process"/>
    <property type="evidence" value="ECO:0007669"/>
    <property type="project" value="TreeGrafter"/>
</dbReference>
<dbReference type="Pfam" id="PF01928">
    <property type="entry name" value="CYTH"/>
    <property type="match status" value="1"/>
</dbReference>
<reference evidence="15" key="2">
    <citation type="submission" date="2023-05" db="EMBL/GenBank/DDBJ databases">
        <authorList>
            <consortium name="Lawrence Berkeley National Laboratory"/>
            <person name="Steindorff A."/>
            <person name="Hensen N."/>
            <person name="Bonometti L."/>
            <person name="Westerberg I."/>
            <person name="Brannstrom I.O."/>
            <person name="Guillou S."/>
            <person name="Cros-Aarteil S."/>
            <person name="Calhoun S."/>
            <person name="Haridas S."/>
            <person name="Kuo A."/>
            <person name="Mondo S."/>
            <person name="Pangilinan J."/>
            <person name="Riley R."/>
            <person name="Labutti K."/>
            <person name="Andreopoulos B."/>
            <person name="Lipzen A."/>
            <person name="Chen C."/>
            <person name="Yanf M."/>
            <person name="Daum C."/>
            <person name="Ng V."/>
            <person name="Clum A."/>
            <person name="Ohm R."/>
            <person name="Martin F."/>
            <person name="Silar P."/>
            <person name="Natvig D."/>
            <person name="Lalanne C."/>
            <person name="Gautier V."/>
            <person name="Ament-Velasquez S.L."/>
            <person name="Kruys A."/>
            <person name="Hutchinson M.I."/>
            <person name="Powell A.J."/>
            <person name="Barry K."/>
            <person name="Miller A.N."/>
            <person name="Grigoriev I.V."/>
            <person name="Debuchy R."/>
            <person name="Gladieux P."/>
            <person name="Thoren M.H."/>
            <person name="Johannesson H."/>
        </authorList>
    </citation>
    <scope>NUCLEOTIDE SEQUENCE</scope>
    <source>
        <strain evidence="15">CBS 990.96</strain>
    </source>
</reference>
<comment type="subunit">
    <text evidence="5">Monomer.</text>
</comment>
<evidence type="ECO:0000256" key="12">
    <source>
        <dbReference type="ARBA" id="ARBA00022990"/>
    </source>
</evidence>
<evidence type="ECO:0000313" key="16">
    <source>
        <dbReference type="Proteomes" id="UP001301958"/>
    </source>
</evidence>
<keyword evidence="11" id="KW-0460">Magnesium</keyword>
<evidence type="ECO:0000259" key="14">
    <source>
        <dbReference type="Pfam" id="PF01928"/>
    </source>
</evidence>
<organism evidence="15 16">
    <name type="scientific">Podospora fimiseda</name>
    <dbReference type="NCBI Taxonomy" id="252190"/>
    <lineage>
        <taxon>Eukaryota</taxon>
        <taxon>Fungi</taxon>
        <taxon>Dikarya</taxon>
        <taxon>Ascomycota</taxon>
        <taxon>Pezizomycotina</taxon>
        <taxon>Sordariomycetes</taxon>
        <taxon>Sordariomycetidae</taxon>
        <taxon>Sordariales</taxon>
        <taxon>Podosporaceae</taxon>
        <taxon>Podospora</taxon>
    </lineage>
</organism>
<evidence type="ECO:0000256" key="11">
    <source>
        <dbReference type="ARBA" id="ARBA00022842"/>
    </source>
</evidence>
<keyword evidence="8" id="KW-0963">Cytoplasm</keyword>
<comment type="subcellular location">
    <subcellularLocation>
        <location evidence="3">Cytoplasm</location>
    </subcellularLocation>
</comment>
<proteinExistence type="inferred from homology"/>
<evidence type="ECO:0000313" key="15">
    <source>
        <dbReference type="EMBL" id="KAK4232453.1"/>
    </source>
</evidence>
<keyword evidence="9" id="KW-0479">Metal-binding</keyword>
<evidence type="ECO:0000256" key="7">
    <source>
        <dbReference type="ARBA" id="ARBA00020088"/>
    </source>
</evidence>
<evidence type="ECO:0000256" key="4">
    <source>
        <dbReference type="ARBA" id="ARBA00008181"/>
    </source>
</evidence>
<evidence type="ECO:0000256" key="8">
    <source>
        <dbReference type="ARBA" id="ARBA00022490"/>
    </source>
</evidence>
<sequence length="211" mass="24337">MTNISKKCILEVERKFRSLAVHHLTKTSGNPPFKSLLSLPPQKIRDTYFNDKLGLLSSSGIWIRRRNGLWQAKVSKGGNYTNSQFEELDDMNEIADCVKRVTGLGRGEEEGFGLGIMADFMTERERWMADEEFTIVRDEMDFGHVVGEVELQKEWVGDGEEGKREEMRRMDLRLKGFMKRYGWAFDMGGEKEVEGKLTAYFRIMGKSPTDF</sequence>
<name>A0AAN7BZD2_9PEZI</name>
<dbReference type="EMBL" id="MU865287">
    <property type="protein sequence ID" value="KAK4232453.1"/>
    <property type="molecule type" value="Genomic_DNA"/>
</dbReference>
<keyword evidence="10" id="KW-0378">Hydrolase</keyword>
<dbReference type="CDD" id="cd07758">
    <property type="entry name" value="ThTPase"/>
    <property type="match status" value="1"/>
</dbReference>
<accession>A0AAN7BZD2</accession>
<evidence type="ECO:0000256" key="13">
    <source>
        <dbReference type="ARBA" id="ARBA00048194"/>
    </source>
</evidence>
<comment type="catalytic activity">
    <reaction evidence="13">
        <text>thiamine triphosphate + H2O = thiamine diphosphate + phosphate + H(+)</text>
        <dbReference type="Rhea" id="RHEA:11744"/>
        <dbReference type="ChEBI" id="CHEBI:15377"/>
        <dbReference type="ChEBI" id="CHEBI:15378"/>
        <dbReference type="ChEBI" id="CHEBI:43474"/>
        <dbReference type="ChEBI" id="CHEBI:58937"/>
        <dbReference type="ChEBI" id="CHEBI:58938"/>
        <dbReference type="EC" id="3.6.1.28"/>
    </reaction>
</comment>
<comment type="cofactor">
    <cofactor evidence="1">
        <name>Mg(2+)</name>
        <dbReference type="ChEBI" id="CHEBI:18420"/>
    </cofactor>
</comment>
<evidence type="ECO:0000256" key="5">
    <source>
        <dbReference type="ARBA" id="ARBA00011245"/>
    </source>
</evidence>
<comment type="similarity">
    <text evidence="4">Belongs to the ThTPase family.</text>
</comment>
<keyword evidence="12" id="KW-0007">Acetylation</keyword>
<dbReference type="InterPro" id="IPR039582">
    <property type="entry name" value="THTPA"/>
</dbReference>
<dbReference type="EC" id="3.6.1.28" evidence="6"/>
<evidence type="ECO:0000256" key="6">
    <source>
        <dbReference type="ARBA" id="ARBA00012378"/>
    </source>
</evidence>
<protein>
    <recommendedName>
        <fullName evidence="7">Thiamine-triphosphatase</fullName>
        <ecNumber evidence="6">3.6.1.28</ecNumber>
    </recommendedName>
</protein>
<dbReference type="InterPro" id="IPR033469">
    <property type="entry name" value="CYTH-like_dom_sf"/>
</dbReference>
<evidence type="ECO:0000256" key="2">
    <source>
        <dbReference type="ARBA" id="ARBA00002106"/>
    </source>
</evidence>
<dbReference type="GO" id="GO:0006772">
    <property type="term" value="P:thiamine metabolic process"/>
    <property type="evidence" value="ECO:0007669"/>
    <property type="project" value="InterPro"/>
</dbReference>
<dbReference type="Proteomes" id="UP001301958">
    <property type="component" value="Unassembled WGS sequence"/>
</dbReference>
<evidence type="ECO:0000256" key="10">
    <source>
        <dbReference type="ARBA" id="ARBA00022801"/>
    </source>
</evidence>
<comment type="function">
    <text evidence="2">Hydrolase highly specific for thiamine triphosphate (ThTP).</text>
</comment>
<dbReference type="GO" id="GO:0050333">
    <property type="term" value="F:thiamine triphosphate phosphatase activity"/>
    <property type="evidence" value="ECO:0007669"/>
    <property type="project" value="UniProtKB-EC"/>
</dbReference>
<dbReference type="Gene3D" id="2.40.320.10">
    <property type="entry name" value="Hypothetical Protein Pfu-838710-001"/>
    <property type="match status" value="1"/>
</dbReference>
<dbReference type="AlphaFoldDB" id="A0AAN7BZD2"/>
<dbReference type="PANTHER" id="PTHR14586">
    <property type="entry name" value="THIAMINE-TRIPHOSPHATASE"/>
    <property type="match status" value="1"/>
</dbReference>
<gene>
    <name evidence="15" type="ORF">QBC38DRAFT_352087</name>
</gene>
<evidence type="ECO:0000256" key="1">
    <source>
        <dbReference type="ARBA" id="ARBA00001946"/>
    </source>
</evidence>
<dbReference type="GO" id="GO:0000287">
    <property type="term" value="F:magnesium ion binding"/>
    <property type="evidence" value="ECO:0007669"/>
    <property type="project" value="TreeGrafter"/>
</dbReference>
<dbReference type="SUPFAM" id="SSF55154">
    <property type="entry name" value="CYTH-like phosphatases"/>
    <property type="match status" value="1"/>
</dbReference>
<reference evidence="15" key="1">
    <citation type="journal article" date="2023" name="Mol. Phylogenet. Evol.">
        <title>Genome-scale phylogeny and comparative genomics of the fungal order Sordariales.</title>
        <authorList>
            <person name="Hensen N."/>
            <person name="Bonometti L."/>
            <person name="Westerberg I."/>
            <person name="Brannstrom I.O."/>
            <person name="Guillou S."/>
            <person name="Cros-Aarteil S."/>
            <person name="Calhoun S."/>
            <person name="Haridas S."/>
            <person name="Kuo A."/>
            <person name="Mondo S."/>
            <person name="Pangilinan J."/>
            <person name="Riley R."/>
            <person name="LaButti K."/>
            <person name="Andreopoulos B."/>
            <person name="Lipzen A."/>
            <person name="Chen C."/>
            <person name="Yan M."/>
            <person name="Daum C."/>
            <person name="Ng V."/>
            <person name="Clum A."/>
            <person name="Steindorff A."/>
            <person name="Ohm R.A."/>
            <person name="Martin F."/>
            <person name="Silar P."/>
            <person name="Natvig D.O."/>
            <person name="Lalanne C."/>
            <person name="Gautier V."/>
            <person name="Ament-Velasquez S.L."/>
            <person name="Kruys A."/>
            <person name="Hutchinson M.I."/>
            <person name="Powell A.J."/>
            <person name="Barry K."/>
            <person name="Miller A.N."/>
            <person name="Grigoriev I.V."/>
            <person name="Debuchy R."/>
            <person name="Gladieux P."/>
            <person name="Hiltunen Thoren M."/>
            <person name="Johannesson H."/>
        </authorList>
    </citation>
    <scope>NUCLEOTIDE SEQUENCE</scope>
    <source>
        <strain evidence="15">CBS 990.96</strain>
    </source>
</reference>
<evidence type="ECO:0000256" key="3">
    <source>
        <dbReference type="ARBA" id="ARBA00004496"/>
    </source>
</evidence>
<dbReference type="GO" id="GO:0005737">
    <property type="term" value="C:cytoplasm"/>
    <property type="evidence" value="ECO:0007669"/>
    <property type="project" value="UniProtKB-SubCell"/>
</dbReference>
<feature type="domain" description="CYTH" evidence="14">
    <location>
        <begin position="11"/>
        <end position="154"/>
    </location>
</feature>